<evidence type="ECO:0000259" key="3">
    <source>
        <dbReference type="Pfam" id="PF00561"/>
    </source>
</evidence>
<evidence type="ECO:0000313" key="4">
    <source>
        <dbReference type="EMBL" id="WAR13115.1"/>
    </source>
</evidence>
<accession>A0ABY7ET10</accession>
<reference evidence="4" key="1">
    <citation type="submission" date="2022-11" db="EMBL/GenBank/DDBJ databases">
        <title>Centuries of genome instability and evolution in soft-shell clam transmissible cancer (bioRxiv).</title>
        <authorList>
            <person name="Hart S.F.M."/>
            <person name="Yonemitsu M.A."/>
            <person name="Giersch R.M."/>
            <person name="Beal B.F."/>
            <person name="Arriagada G."/>
            <person name="Davis B.W."/>
            <person name="Ostrander E.A."/>
            <person name="Goff S.P."/>
            <person name="Metzger M.J."/>
        </authorList>
    </citation>
    <scope>NUCLEOTIDE SEQUENCE</scope>
    <source>
        <strain evidence="4">MELC-2E11</strain>
        <tissue evidence="4">Siphon/mantle</tissue>
    </source>
</reference>
<dbReference type="PANTHER" id="PTHR42886:SF29">
    <property type="entry name" value="PUMMELIG, ISOFORM A"/>
    <property type="match status" value="1"/>
</dbReference>
<dbReference type="Proteomes" id="UP001164746">
    <property type="component" value="Chromosome 8"/>
</dbReference>
<dbReference type="PANTHER" id="PTHR42886">
    <property type="entry name" value="RE40534P-RELATED"/>
    <property type="match status" value="1"/>
</dbReference>
<dbReference type="PRINTS" id="PR00111">
    <property type="entry name" value="ABHYDROLASE"/>
</dbReference>
<keyword evidence="5" id="KW-1185">Reference proteome</keyword>
<gene>
    <name evidence="4" type="ORF">MAR_027295</name>
</gene>
<feature type="domain" description="AB hydrolase-1" evidence="3">
    <location>
        <begin position="79"/>
        <end position="336"/>
    </location>
</feature>
<dbReference type="Pfam" id="PF00561">
    <property type="entry name" value="Abhydrolase_1"/>
    <property type="match status" value="1"/>
</dbReference>
<comment type="similarity">
    <text evidence="1">Belongs to the peptidase S33 family. ABHD4/ABHD5 subfamily.</text>
</comment>
<name>A0ABY7ET10_MYAAR</name>
<proteinExistence type="inferred from homology"/>
<protein>
    <submittedName>
        <fullName evidence="4">ABHD4-like protein</fullName>
    </submittedName>
</protein>
<evidence type="ECO:0000256" key="1">
    <source>
        <dbReference type="ARBA" id="ARBA00038097"/>
    </source>
</evidence>
<evidence type="ECO:0000256" key="2">
    <source>
        <dbReference type="SAM" id="MobiDB-lite"/>
    </source>
</evidence>
<dbReference type="InterPro" id="IPR000073">
    <property type="entry name" value="AB_hydrolase_1"/>
</dbReference>
<dbReference type="Gene3D" id="3.40.50.1820">
    <property type="entry name" value="alpha/beta hydrolase"/>
    <property type="match status" value="1"/>
</dbReference>
<feature type="region of interest" description="Disordered" evidence="2">
    <location>
        <begin position="1"/>
        <end position="21"/>
    </location>
</feature>
<dbReference type="EMBL" id="CP111019">
    <property type="protein sequence ID" value="WAR13115.1"/>
    <property type="molecule type" value="Genomic_DNA"/>
</dbReference>
<sequence length="382" mass="43547">MGSKDEVEQNSQSLVKYNHSDPPSSWLKWIPTSMAHLVQIESRILSRLKSTVEKCFITLPQSQHRIWTIVANKDKPNTPLVMVHGMGGGVGLWVQSIDDLAVKRPVYAFDLLGFGRSSRPKFSSSAKLVEMEFVESIEEWRQEMKIEKMALLGHSLGAYLASAYALKYPENIEHLFLVDPWGFPERPTGESDRSRRIPTWVRAIAKVLSPFNPLAVVRVAGPLGPGLIRRFRPDLQAKFAHLFDDHTILDYIYHCNAQTPSGESAFRTLSLLLGFAKRPMIERISEVDKDLPITFIYGSKTWMDKECGYQTKFLRADSHVDVEIIPGAGHHVYADKADNFNRIMNSYLEKMDLHADNERMKNMEMKHAETEIDAEQYPITEV</sequence>
<evidence type="ECO:0000313" key="5">
    <source>
        <dbReference type="Proteomes" id="UP001164746"/>
    </source>
</evidence>
<organism evidence="4 5">
    <name type="scientific">Mya arenaria</name>
    <name type="common">Soft-shell clam</name>
    <dbReference type="NCBI Taxonomy" id="6604"/>
    <lineage>
        <taxon>Eukaryota</taxon>
        <taxon>Metazoa</taxon>
        <taxon>Spiralia</taxon>
        <taxon>Lophotrochozoa</taxon>
        <taxon>Mollusca</taxon>
        <taxon>Bivalvia</taxon>
        <taxon>Autobranchia</taxon>
        <taxon>Heteroconchia</taxon>
        <taxon>Euheterodonta</taxon>
        <taxon>Imparidentia</taxon>
        <taxon>Neoheterodontei</taxon>
        <taxon>Myida</taxon>
        <taxon>Myoidea</taxon>
        <taxon>Myidae</taxon>
        <taxon>Mya</taxon>
    </lineage>
</organism>
<dbReference type="SUPFAM" id="SSF53474">
    <property type="entry name" value="alpha/beta-Hydrolases"/>
    <property type="match status" value="1"/>
</dbReference>
<dbReference type="InterPro" id="IPR029058">
    <property type="entry name" value="AB_hydrolase_fold"/>
</dbReference>